<feature type="region of interest" description="Disordered" evidence="1">
    <location>
        <begin position="527"/>
        <end position="552"/>
    </location>
</feature>
<dbReference type="Gene3D" id="3.40.50.410">
    <property type="entry name" value="von Willebrand factor, type A domain"/>
    <property type="match status" value="1"/>
</dbReference>
<dbReference type="InterPro" id="IPR051266">
    <property type="entry name" value="CLCR"/>
</dbReference>
<evidence type="ECO:0000313" key="5">
    <source>
        <dbReference type="Proteomes" id="UP000598227"/>
    </source>
</evidence>
<dbReference type="EMBL" id="JACZEP010000001">
    <property type="protein sequence ID" value="MBE1202683.1"/>
    <property type="molecule type" value="Genomic_DNA"/>
</dbReference>
<protein>
    <submittedName>
        <fullName evidence="4">VWA domain-containing protein</fullName>
    </submittedName>
</protein>
<proteinExistence type="predicted"/>
<dbReference type="RefSeq" id="WP_192565088.1">
    <property type="nucleotide sequence ID" value="NZ_JACZEP010000001.1"/>
</dbReference>
<evidence type="ECO:0000256" key="2">
    <source>
        <dbReference type="SAM" id="SignalP"/>
    </source>
</evidence>
<feature type="chain" id="PRO_5046658016" evidence="2">
    <location>
        <begin position="24"/>
        <end position="552"/>
    </location>
</feature>
<dbReference type="PANTHER" id="PTHR10579">
    <property type="entry name" value="CALCIUM-ACTIVATED CHLORIDE CHANNEL REGULATOR"/>
    <property type="match status" value="1"/>
</dbReference>
<reference evidence="4 5" key="1">
    <citation type="submission" date="2020-09" db="EMBL/GenBank/DDBJ databases">
        <title>Draft Genome Sequence of Aminobacter carboxidus type strain DSM 1086, a soil Gram-negative carboxydobacterium.</title>
        <authorList>
            <person name="Turrini P."/>
            <person name="Tescari M."/>
            <person name="Artuso I."/>
            <person name="Lugli G.A."/>
            <person name="Frangipani E."/>
            <person name="Ventura M."/>
            <person name="Visca P."/>
        </authorList>
    </citation>
    <scope>NUCLEOTIDE SEQUENCE [LARGE SCALE GENOMIC DNA]</scope>
    <source>
        <strain evidence="4 5">DSM 1086</strain>
    </source>
</reference>
<dbReference type="Pfam" id="PF13519">
    <property type="entry name" value="VWA_2"/>
    <property type="match status" value="1"/>
</dbReference>
<dbReference type="PANTHER" id="PTHR10579:SF43">
    <property type="entry name" value="ZINC FINGER (C3HC4-TYPE RING FINGER) FAMILY PROTEIN"/>
    <property type="match status" value="1"/>
</dbReference>
<comment type="caution">
    <text evidence="4">The sequence shown here is derived from an EMBL/GenBank/DDBJ whole genome shotgun (WGS) entry which is preliminary data.</text>
</comment>
<sequence>MKAITRGILASVLMLSGLASAHAADRAIIVLDASGSMWGQIDGKPKLEIAREALRSVLTTISADTELGLMAYGHREKGSCSDIELVVPPASGSASAITAAADSMKFLGKTPLSAAVKQAAEDLKYTEDKATVILITDGLETCNADPCALGKELEQSGVDFTAHVVGFGLTAEEGKQVACLAENTGGKYIQATDAKGLEDALVQTVAAPAPAPAPEPAPVPEPAKSEFNFIPELTLAEGGAPLKDAGNAWEIYKANADGSKGERLTTEYNNYKGSLEAGAYVIRATLGEAAVEQPLKVEAGQAYTPLFVLNAGTLVIRPRPSEGADIVDGAAVVIDFPGSDHPATYYGQTKVVLPAGEQKVKVTIGQGEANETIQLAAGQTVEKDVIVGVGHAVVNALYAAGGEKVDASGLDVRVFKAKKKIDGSREQVTHAFGPDSKFDLPAGDYVAVVKMDQVEAEQPFNVRVGERGDVTAILDAGVLAISAPGAKTIRVFAAKKDIQGNRKEFGYEYKDTHQTTLPAGDYVVEADREDNGGKKEGAATVKAGERSELTIQ</sequence>
<keyword evidence="2" id="KW-0732">Signal</keyword>
<dbReference type="SUPFAM" id="SSF53300">
    <property type="entry name" value="vWA-like"/>
    <property type="match status" value="1"/>
</dbReference>
<accession>A0ABR9GGA0</accession>
<dbReference type="InterPro" id="IPR002035">
    <property type="entry name" value="VWF_A"/>
</dbReference>
<evidence type="ECO:0000256" key="1">
    <source>
        <dbReference type="SAM" id="MobiDB-lite"/>
    </source>
</evidence>
<dbReference type="PROSITE" id="PS50234">
    <property type="entry name" value="VWFA"/>
    <property type="match status" value="1"/>
</dbReference>
<feature type="domain" description="VWFA" evidence="3">
    <location>
        <begin position="26"/>
        <end position="205"/>
    </location>
</feature>
<evidence type="ECO:0000259" key="3">
    <source>
        <dbReference type="PROSITE" id="PS50234"/>
    </source>
</evidence>
<evidence type="ECO:0000313" key="4">
    <source>
        <dbReference type="EMBL" id="MBE1202683.1"/>
    </source>
</evidence>
<dbReference type="Proteomes" id="UP000598227">
    <property type="component" value="Unassembled WGS sequence"/>
</dbReference>
<dbReference type="SMART" id="SM00327">
    <property type="entry name" value="VWA"/>
    <property type="match status" value="1"/>
</dbReference>
<gene>
    <name evidence="4" type="ORF">IHE39_00085</name>
</gene>
<dbReference type="InterPro" id="IPR036465">
    <property type="entry name" value="vWFA_dom_sf"/>
</dbReference>
<organism evidence="4 5">
    <name type="scientific">Aminobacter carboxidus</name>
    <dbReference type="NCBI Taxonomy" id="376165"/>
    <lineage>
        <taxon>Bacteria</taxon>
        <taxon>Pseudomonadati</taxon>
        <taxon>Pseudomonadota</taxon>
        <taxon>Alphaproteobacteria</taxon>
        <taxon>Hyphomicrobiales</taxon>
        <taxon>Phyllobacteriaceae</taxon>
        <taxon>Aminobacter</taxon>
    </lineage>
</organism>
<feature type="signal peptide" evidence="2">
    <location>
        <begin position="1"/>
        <end position="23"/>
    </location>
</feature>
<name>A0ABR9GGA0_9HYPH</name>
<keyword evidence="5" id="KW-1185">Reference proteome</keyword>